<dbReference type="EMBL" id="LQQU01000059">
    <property type="protein sequence ID" value="KZE25334.1"/>
    <property type="molecule type" value="Genomic_DNA"/>
</dbReference>
<dbReference type="RefSeq" id="WP_066614659.1">
    <property type="nucleotide sequence ID" value="NZ_LQQU01000059.1"/>
</dbReference>
<dbReference type="PANTHER" id="PTHR30629:SF2">
    <property type="entry name" value="PROPHAGE INTEGRASE INTS-RELATED"/>
    <property type="match status" value="1"/>
</dbReference>
<evidence type="ECO:0000313" key="9">
    <source>
        <dbReference type="Proteomes" id="UP000076625"/>
    </source>
</evidence>
<feature type="domain" description="Tyr recombinase" evidence="6">
    <location>
        <begin position="202"/>
        <end position="380"/>
    </location>
</feature>
<comment type="similarity">
    <text evidence="1">Belongs to the 'phage' integrase family.</text>
</comment>
<sequence length="403" mass="45161">MPLTDLAIRQAKPQDKPYHLPDGGSLFLEVTPAGGKRWLFRYRYAGKPGKLALGKYPAVSLAEAREKAAQARRQLEEGANPGHEKKIAKAAVKTAAANAFEVIAREWHAKELPRWTEGHATRVLESLEADAFPAIGNIPVADLTAPLILDAVRKIEKRGAVETAGRVLQRISAVIRYAIQTGRAEYNPAADLSGALSATKVEHRPAMPRGELPEFYRRLAAEPLHQPTRIAMHLLVLTFVRPGELRAARWDEFDIERAEWRIPAERMKMRAPHLVPLSRQALALLEELRPLTGRGALLFPAMTDHDKPMSENTLSYALGRMGYKGTATPHGFRALASTVLNEEGFDPDVIERQLAHAERNKVRAAYHRAEYLEERRRMMQWWADFHDNQQGGNVVPVNFKRSA</sequence>
<dbReference type="InterPro" id="IPR013762">
    <property type="entry name" value="Integrase-like_cat_sf"/>
</dbReference>
<dbReference type="GO" id="GO:0006310">
    <property type="term" value="P:DNA recombination"/>
    <property type="evidence" value="ECO:0007669"/>
    <property type="project" value="UniProtKB-KW"/>
</dbReference>
<proteinExistence type="inferred from homology"/>
<dbReference type="PROSITE" id="PS51900">
    <property type="entry name" value="CB"/>
    <property type="match status" value="1"/>
</dbReference>
<dbReference type="InterPro" id="IPR025166">
    <property type="entry name" value="Integrase_DNA_bind_dom"/>
</dbReference>
<dbReference type="Pfam" id="PF22022">
    <property type="entry name" value="Phage_int_M"/>
    <property type="match status" value="1"/>
</dbReference>
<evidence type="ECO:0000259" key="6">
    <source>
        <dbReference type="PROSITE" id="PS51898"/>
    </source>
</evidence>
<evidence type="ECO:0000256" key="3">
    <source>
        <dbReference type="ARBA" id="ARBA00023125"/>
    </source>
</evidence>
<keyword evidence="4" id="KW-0233">DNA recombination</keyword>
<dbReference type="InterPro" id="IPR053876">
    <property type="entry name" value="Phage_int_M"/>
</dbReference>
<dbReference type="GO" id="GO:0015074">
    <property type="term" value="P:DNA integration"/>
    <property type="evidence" value="ECO:0007669"/>
    <property type="project" value="UniProtKB-KW"/>
</dbReference>
<name>A0A163BA09_9NEIS</name>
<evidence type="ECO:0000256" key="4">
    <source>
        <dbReference type="ARBA" id="ARBA00023172"/>
    </source>
</evidence>
<dbReference type="InterPro" id="IPR050808">
    <property type="entry name" value="Phage_Integrase"/>
</dbReference>
<accession>A0A163BA09</accession>
<keyword evidence="9" id="KW-1185">Reference proteome</keyword>
<keyword evidence="2" id="KW-0229">DNA integration</keyword>
<protein>
    <submittedName>
        <fullName evidence="8">Integrase</fullName>
    </submittedName>
</protein>
<evidence type="ECO:0000256" key="5">
    <source>
        <dbReference type="PROSITE-ProRule" id="PRU01248"/>
    </source>
</evidence>
<feature type="domain" description="Core-binding (CB)" evidence="7">
    <location>
        <begin position="97"/>
        <end position="179"/>
    </location>
</feature>
<comment type="caution">
    <text evidence="8">The sequence shown here is derived from an EMBL/GenBank/DDBJ whole genome shotgun (WGS) entry which is preliminary data.</text>
</comment>
<organism evidence="8 9">
    <name type="scientific">Crenobacter luteus</name>
    <dbReference type="NCBI Taxonomy" id="1452487"/>
    <lineage>
        <taxon>Bacteria</taxon>
        <taxon>Pseudomonadati</taxon>
        <taxon>Pseudomonadota</taxon>
        <taxon>Betaproteobacteria</taxon>
        <taxon>Neisseriales</taxon>
        <taxon>Neisseriaceae</taxon>
        <taxon>Crenobacter</taxon>
    </lineage>
</organism>
<gene>
    <name evidence="8" type="ORF">AVW16_03265</name>
</gene>
<dbReference type="Gene3D" id="3.30.160.390">
    <property type="entry name" value="Integrase, DNA-binding domain"/>
    <property type="match status" value="1"/>
</dbReference>
<dbReference type="PANTHER" id="PTHR30629">
    <property type="entry name" value="PROPHAGE INTEGRASE"/>
    <property type="match status" value="1"/>
</dbReference>
<dbReference type="Pfam" id="PF00589">
    <property type="entry name" value="Phage_integrase"/>
    <property type="match status" value="1"/>
</dbReference>
<dbReference type="Gene3D" id="1.10.150.130">
    <property type="match status" value="1"/>
</dbReference>
<dbReference type="GO" id="GO:0003677">
    <property type="term" value="F:DNA binding"/>
    <property type="evidence" value="ECO:0007669"/>
    <property type="project" value="UniProtKB-UniRule"/>
</dbReference>
<dbReference type="CDD" id="cd00801">
    <property type="entry name" value="INT_P4_C"/>
    <property type="match status" value="1"/>
</dbReference>
<dbReference type="Gene3D" id="1.10.443.10">
    <property type="entry name" value="Intergrase catalytic core"/>
    <property type="match status" value="1"/>
</dbReference>
<dbReference type="InterPro" id="IPR011010">
    <property type="entry name" value="DNA_brk_join_enz"/>
</dbReference>
<dbReference type="InterPro" id="IPR038488">
    <property type="entry name" value="Integrase_DNA-bd_sf"/>
</dbReference>
<dbReference type="AlphaFoldDB" id="A0A163BA09"/>
<evidence type="ECO:0000256" key="2">
    <source>
        <dbReference type="ARBA" id="ARBA00022908"/>
    </source>
</evidence>
<evidence type="ECO:0000256" key="1">
    <source>
        <dbReference type="ARBA" id="ARBA00008857"/>
    </source>
</evidence>
<dbReference type="STRING" id="1452487.AVW16_03265"/>
<dbReference type="SUPFAM" id="SSF56349">
    <property type="entry name" value="DNA breaking-rejoining enzymes"/>
    <property type="match status" value="1"/>
</dbReference>
<dbReference type="InterPro" id="IPR010998">
    <property type="entry name" value="Integrase_recombinase_N"/>
</dbReference>
<dbReference type="Proteomes" id="UP000076625">
    <property type="component" value="Unassembled WGS sequence"/>
</dbReference>
<dbReference type="OrthoDB" id="9775880at2"/>
<evidence type="ECO:0000259" key="7">
    <source>
        <dbReference type="PROSITE" id="PS51900"/>
    </source>
</evidence>
<dbReference type="Pfam" id="PF13356">
    <property type="entry name" value="Arm-DNA-bind_3"/>
    <property type="match status" value="1"/>
</dbReference>
<dbReference type="InterPro" id="IPR002104">
    <property type="entry name" value="Integrase_catalytic"/>
</dbReference>
<dbReference type="PROSITE" id="PS51898">
    <property type="entry name" value="TYR_RECOMBINASE"/>
    <property type="match status" value="1"/>
</dbReference>
<dbReference type="InterPro" id="IPR044068">
    <property type="entry name" value="CB"/>
</dbReference>
<reference evidence="9" key="1">
    <citation type="submission" date="2016-01" db="EMBL/GenBank/DDBJ databases">
        <title>Draft genome of Chromobacterium sp. F49.</title>
        <authorList>
            <person name="Hong K.W."/>
        </authorList>
    </citation>
    <scope>NUCLEOTIDE SEQUENCE [LARGE SCALE GENOMIC DNA]</scope>
    <source>
        <strain evidence="9">CN10</strain>
    </source>
</reference>
<keyword evidence="3 5" id="KW-0238">DNA-binding</keyword>
<evidence type="ECO:0000313" key="8">
    <source>
        <dbReference type="EMBL" id="KZE25334.1"/>
    </source>
</evidence>